<evidence type="ECO:0000256" key="1">
    <source>
        <dbReference type="ARBA" id="ARBA00010169"/>
    </source>
</evidence>
<dbReference type="PANTHER" id="PTHR23419:SF8">
    <property type="entry name" value="FI09726P"/>
    <property type="match status" value="1"/>
</dbReference>
<reference evidence="2" key="1">
    <citation type="submission" date="2022-06" db="EMBL/GenBank/DDBJ databases">
        <title>New cyanobacteria of genus Symplocastrum in benthos of Lake Baikal.</title>
        <authorList>
            <person name="Sorokovikova E."/>
            <person name="Tikhonova I."/>
            <person name="Krasnopeev A."/>
            <person name="Evseev P."/>
            <person name="Gladkikh A."/>
            <person name="Belykh O."/>
        </authorList>
    </citation>
    <scope>NUCLEOTIDE SEQUENCE</scope>
    <source>
        <strain evidence="2">BBK-W-15</strain>
    </source>
</reference>
<dbReference type="Proteomes" id="UP001204953">
    <property type="component" value="Unassembled WGS sequence"/>
</dbReference>
<keyword evidence="3" id="KW-1185">Reference proteome</keyword>
<dbReference type="SUPFAM" id="SSF54913">
    <property type="entry name" value="GlnB-like"/>
    <property type="match status" value="1"/>
</dbReference>
<dbReference type="GO" id="GO:0005507">
    <property type="term" value="F:copper ion binding"/>
    <property type="evidence" value="ECO:0007669"/>
    <property type="project" value="TreeGrafter"/>
</dbReference>
<evidence type="ECO:0000313" key="2">
    <source>
        <dbReference type="EMBL" id="MCP2728848.1"/>
    </source>
</evidence>
<protein>
    <submittedName>
        <fullName evidence="2">Divalent-cation tolerance protein CutA</fullName>
    </submittedName>
</protein>
<dbReference type="PANTHER" id="PTHR23419">
    <property type="entry name" value="DIVALENT CATION TOLERANCE CUTA-RELATED"/>
    <property type="match status" value="1"/>
</dbReference>
<dbReference type="InterPro" id="IPR011322">
    <property type="entry name" value="N-reg_PII-like_a/b"/>
</dbReference>
<organism evidence="2 3">
    <name type="scientific">Limnofasciculus baicalensis BBK-W-15</name>
    <dbReference type="NCBI Taxonomy" id="2699891"/>
    <lineage>
        <taxon>Bacteria</taxon>
        <taxon>Bacillati</taxon>
        <taxon>Cyanobacteriota</taxon>
        <taxon>Cyanophyceae</taxon>
        <taxon>Coleofasciculales</taxon>
        <taxon>Coleofasciculaceae</taxon>
        <taxon>Limnofasciculus</taxon>
        <taxon>Limnofasciculus baicalensis</taxon>
    </lineage>
</organism>
<sequence length="103" mass="11823">MKIYYITLNTSQEAQAISHALLEQKLALCTNWFPITCAYRWEDKIVEEAETVLIVKTQSGYREAIEEVISKHITYNNFIAELAPESVNDGFLKWLNAEVVAKL</sequence>
<comment type="caution">
    <text evidence="2">The sequence shown here is derived from an EMBL/GenBank/DDBJ whole genome shotgun (WGS) entry which is preliminary data.</text>
</comment>
<dbReference type="RefSeq" id="WP_254011639.1">
    <property type="nucleotide sequence ID" value="NZ_JAMZMM010000078.1"/>
</dbReference>
<dbReference type="EMBL" id="JAMZMM010000078">
    <property type="protein sequence ID" value="MCP2728848.1"/>
    <property type="molecule type" value="Genomic_DNA"/>
</dbReference>
<dbReference type="GO" id="GO:0010038">
    <property type="term" value="P:response to metal ion"/>
    <property type="evidence" value="ECO:0007669"/>
    <property type="project" value="InterPro"/>
</dbReference>
<name>A0AAE3KNN7_9CYAN</name>
<dbReference type="InterPro" id="IPR004323">
    <property type="entry name" value="Ion_tolerance_CutA"/>
</dbReference>
<evidence type="ECO:0000313" key="3">
    <source>
        <dbReference type="Proteomes" id="UP001204953"/>
    </source>
</evidence>
<dbReference type="AlphaFoldDB" id="A0AAE3KNN7"/>
<dbReference type="Pfam" id="PF03091">
    <property type="entry name" value="CutA1"/>
    <property type="match status" value="1"/>
</dbReference>
<gene>
    <name evidence="2" type="ORF">NJ959_10270</name>
</gene>
<dbReference type="InterPro" id="IPR015867">
    <property type="entry name" value="N-reg_PII/ATP_PRibTrfase_C"/>
</dbReference>
<dbReference type="Gene3D" id="3.30.70.120">
    <property type="match status" value="1"/>
</dbReference>
<proteinExistence type="inferred from homology"/>
<comment type="similarity">
    <text evidence="1">Belongs to the CutA family.</text>
</comment>
<accession>A0AAE3KNN7</accession>